<evidence type="ECO:0000256" key="2">
    <source>
        <dbReference type="ARBA" id="ARBA00004201"/>
    </source>
</evidence>
<dbReference type="Proteomes" id="UP001212841">
    <property type="component" value="Unassembled WGS sequence"/>
</dbReference>
<dbReference type="GO" id="GO:0000290">
    <property type="term" value="P:deadenylation-dependent decapping of nuclear-transcribed mRNA"/>
    <property type="evidence" value="ECO:0007669"/>
    <property type="project" value="InterPro"/>
</dbReference>
<comment type="subcellular location">
    <subcellularLocation>
        <location evidence="2">Cytoplasm</location>
        <location evidence="2">P-body</location>
    </subcellularLocation>
    <subcellularLocation>
        <location evidence="1">Nucleus</location>
    </subcellularLocation>
</comment>
<dbReference type="GO" id="GO:0005634">
    <property type="term" value="C:nucleus"/>
    <property type="evidence" value="ECO:0007669"/>
    <property type="project" value="UniProtKB-SubCell"/>
</dbReference>
<dbReference type="InterPro" id="IPR019167">
    <property type="entry name" value="PAT1_dom"/>
</dbReference>
<keyword evidence="4" id="KW-0963">Cytoplasm</keyword>
<evidence type="ECO:0000256" key="4">
    <source>
        <dbReference type="ARBA" id="ARBA00022490"/>
    </source>
</evidence>
<feature type="non-terminal residue" evidence="8">
    <location>
        <position position="1"/>
    </location>
</feature>
<keyword evidence="6" id="KW-0539">Nucleus</keyword>
<comment type="caution">
    <text evidence="8">The sequence shown here is derived from an EMBL/GenBank/DDBJ whole genome shotgun (WGS) entry which is preliminary data.</text>
</comment>
<evidence type="ECO:0000313" key="8">
    <source>
        <dbReference type="EMBL" id="KAJ3032804.1"/>
    </source>
</evidence>
<dbReference type="GO" id="GO:0000932">
    <property type="term" value="C:P-body"/>
    <property type="evidence" value="ECO:0007669"/>
    <property type="project" value="UniProtKB-SubCell"/>
</dbReference>
<evidence type="ECO:0000313" key="9">
    <source>
        <dbReference type="Proteomes" id="UP001212841"/>
    </source>
</evidence>
<comment type="similarity">
    <text evidence="3">Belongs to the PAT1 family.</text>
</comment>
<dbReference type="PANTHER" id="PTHR21551">
    <property type="entry name" value="TOPOISOMERASE II-ASSOCIATED PROTEIN PAT1"/>
    <property type="match status" value="1"/>
</dbReference>
<name>A0AAD5S1Y3_9FUNG</name>
<evidence type="ECO:0000256" key="3">
    <source>
        <dbReference type="ARBA" id="ARBA00009138"/>
    </source>
</evidence>
<evidence type="ECO:0000256" key="5">
    <source>
        <dbReference type="ARBA" id="ARBA00022884"/>
    </source>
</evidence>
<dbReference type="EMBL" id="JADGJD010002394">
    <property type="protein sequence ID" value="KAJ3032804.1"/>
    <property type="molecule type" value="Genomic_DNA"/>
</dbReference>
<dbReference type="GO" id="GO:0033962">
    <property type="term" value="P:P-body assembly"/>
    <property type="evidence" value="ECO:0007669"/>
    <property type="project" value="TreeGrafter"/>
</dbReference>
<evidence type="ECO:0000256" key="6">
    <source>
        <dbReference type="ARBA" id="ARBA00023242"/>
    </source>
</evidence>
<keyword evidence="5" id="KW-0694">RNA-binding</keyword>
<evidence type="ECO:0000256" key="1">
    <source>
        <dbReference type="ARBA" id="ARBA00004123"/>
    </source>
</evidence>
<dbReference type="Pfam" id="PF09770">
    <property type="entry name" value="PAT1"/>
    <property type="match status" value="1"/>
</dbReference>
<dbReference type="PANTHER" id="PTHR21551:SF0">
    <property type="entry name" value="PROTEIN ASSOCIATED WITH TOPO II RELATED-1, ISOFORM A"/>
    <property type="match status" value="1"/>
</dbReference>
<feature type="domain" description="mRNA decay factor PAT1" evidence="7">
    <location>
        <begin position="2"/>
        <end position="220"/>
    </location>
</feature>
<protein>
    <recommendedName>
        <fullName evidence="7">mRNA decay factor PAT1 domain-containing protein</fullName>
    </recommendedName>
</protein>
<reference evidence="8" key="1">
    <citation type="submission" date="2020-05" db="EMBL/GenBank/DDBJ databases">
        <title>Phylogenomic resolution of chytrid fungi.</title>
        <authorList>
            <person name="Stajich J.E."/>
            <person name="Amses K."/>
            <person name="Simmons R."/>
            <person name="Seto K."/>
            <person name="Myers J."/>
            <person name="Bonds A."/>
            <person name="Quandt C.A."/>
            <person name="Barry K."/>
            <person name="Liu P."/>
            <person name="Grigoriev I."/>
            <person name="Longcore J.E."/>
            <person name="James T.Y."/>
        </authorList>
    </citation>
    <scope>NUCLEOTIDE SEQUENCE</scope>
    <source>
        <strain evidence="8">JEL0318</strain>
    </source>
</reference>
<proteinExistence type="inferred from homology"/>
<evidence type="ECO:0000259" key="7">
    <source>
        <dbReference type="Pfam" id="PF09770"/>
    </source>
</evidence>
<accession>A0AAD5S1Y3</accession>
<sequence length="230" mass="25294">MPHPIAYFLSYAKGKRVIPRVLRFLSPDMFLGFLTTLLARLEGLDVCNITIGRSSEAVDLFLTHIVPPIVGFISEMPLHVVNNCMRVILERHNLVWLGKSKVGLAFLTMFLSRAEILKQGGQGVGEAELGMWADIYNFLFASLHTHFESLFPAQTEVEKEGDEVFVWQFLAALAVGATTVDHQRVLLTEVRSKVLEASRKGDAKAEANVNLFLNALGLGIDASALAGMPA</sequence>
<dbReference type="GO" id="GO:0003723">
    <property type="term" value="F:RNA binding"/>
    <property type="evidence" value="ECO:0007669"/>
    <property type="project" value="UniProtKB-KW"/>
</dbReference>
<organism evidence="8 9">
    <name type="scientific">Rhizophlyctis rosea</name>
    <dbReference type="NCBI Taxonomy" id="64517"/>
    <lineage>
        <taxon>Eukaryota</taxon>
        <taxon>Fungi</taxon>
        <taxon>Fungi incertae sedis</taxon>
        <taxon>Chytridiomycota</taxon>
        <taxon>Chytridiomycota incertae sedis</taxon>
        <taxon>Chytridiomycetes</taxon>
        <taxon>Rhizophlyctidales</taxon>
        <taxon>Rhizophlyctidaceae</taxon>
        <taxon>Rhizophlyctis</taxon>
    </lineage>
</organism>
<keyword evidence="9" id="KW-1185">Reference proteome</keyword>
<dbReference type="InterPro" id="IPR039900">
    <property type="entry name" value="Pat1-like"/>
</dbReference>
<dbReference type="AlphaFoldDB" id="A0AAD5S1Y3"/>
<gene>
    <name evidence="8" type="ORF">HK097_005069</name>
</gene>